<feature type="transmembrane region" description="Helical" evidence="1">
    <location>
        <begin position="373"/>
        <end position="393"/>
    </location>
</feature>
<dbReference type="InterPro" id="IPR018674">
    <property type="entry name" value="DUF2142_membrane"/>
</dbReference>
<dbReference type="Proteomes" id="UP001321506">
    <property type="component" value="Unassembled WGS sequence"/>
</dbReference>
<keyword evidence="1" id="KW-0812">Transmembrane</keyword>
<feature type="transmembrane region" description="Helical" evidence="1">
    <location>
        <begin position="217"/>
        <end position="232"/>
    </location>
</feature>
<feature type="transmembrane region" description="Helical" evidence="1">
    <location>
        <begin position="405"/>
        <end position="422"/>
    </location>
</feature>
<keyword evidence="1" id="KW-0472">Membrane</keyword>
<evidence type="ECO:0000256" key="1">
    <source>
        <dbReference type="SAM" id="Phobius"/>
    </source>
</evidence>
<keyword evidence="3" id="KW-1185">Reference proteome</keyword>
<feature type="transmembrane region" description="Helical" evidence="1">
    <location>
        <begin position="136"/>
        <end position="162"/>
    </location>
</feature>
<feature type="transmembrane region" description="Helical" evidence="1">
    <location>
        <begin position="25"/>
        <end position="43"/>
    </location>
</feature>
<keyword evidence="1" id="KW-1133">Transmembrane helix</keyword>
<reference evidence="2 3" key="1">
    <citation type="submission" date="2023-04" db="EMBL/GenBank/DDBJ databases">
        <title>Klugiella caeni sp. nov. isolated from the sludge of biochemical tank.</title>
        <authorList>
            <person name="Geng K."/>
        </authorList>
    </citation>
    <scope>NUCLEOTIDE SEQUENCE [LARGE SCALE GENOMIC DNA]</scope>
    <source>
        <strain evidence="2 3">YN-L-19</strain>
    </source>
</reference>
<feature type="transmembrane region" description="Helical" evidence="1">
    <location>
        <begin position="434"/>
        <end position="452"/>
    </location>
</feature>
<feature type="transmembrane region" description="Helical" evidence="1">
    <location>
        <begin position="261"/>
        <end position="281"/>
    </location>
</feature>
<evidence type="ECO:0000313" key="2">
    <source>
        <dbReference type="EMBL" id="MDI2099403.1"/>
    </source>
</evidence>
<protein>
    <submittedName>
        <fullName evidence="2">DUF2142 domain-containing protein</fullName>
    </submittedName>
</protein>
<dbReference type="Pfam" id="PF09913">
    <property type="entry name" value="DUF2142"/>
    <property type="match status" value="1"/>
</dbReference>
<feature type="transmembrane region" description="Helical" evidence="1">
    <location>
        <begin position="481"/>
        <end position="499"/>
    </location>
</feature>
<feature type="transmembrane region" description="Helical" evidence="1">
    <location>
        <begin position="169"/>
        <end position="186"/>
    </location>
</feature>
<sequence>MPSDVEPPIPAVTEKPAARRPRFRVLWLAPLLAVIAMTAWVFASPVGSSPDDDFHLVSIWCADGGEDCAPGQQENTRVVPEPLVDSACYMAEPAESAACQEPFDSGAMTETKRGDFAGAYPPVYYGFMSLFAGDDLVASVLLMRFVNVLLFVGLSTALFALLPAVRRPTLLWTWLITTVPLGLFLLSSNNPSAWAIMGVGTSWLALLGWYETAGVRRVLLGVLFGITTFMAAGARADAAVYVGVGIAAVTVLTFRPRVSYLLKSLLPLAAIAVCVAFFFAARQSSAGFNGFSGAVANSPARDLTEAPPGIGDVVSQIVTNLTHLPGLWAGVFGYWGLGWLDTFMPAGVLFAAVGVFVAVIFTGARQLDWRKAIAAAGVLFTLVLVPIYVLAQGGHMVGQQVQPRYVLPLIVLLAGIMLLPTSPRPIGFTRVQRIVLGLALVYAVAIALHTNIRRYVTGSDVGGANLNADIEWWWSFGPSPMAWFAIGVLAWAGAVWVLLRELSVGRQLRDFAAGPQPVLISPGR</sequence>
<gene>
    <name evidence="2" type="ORF">QF206_10555</name>
</gene>
<organism evidence="2 3">
    <name type="scientific">Ruicaihuangia caeni</name>
    <dbReference type="NCBI Taxonomy" id="3042517"/>
    <lineage>
        <taxon>Bacteria</taxon>
        <taxon>Bacillati</taxon>
        <taxon>Actinomycetota</taxon>
        <taxon>Actinomycetes</taxon>
        <taxon>Micrococcales</taxon>
        <taxon>Microbacteriaceae</taxon>
        <taxon>Ruicaihuangia</taxon>
    </lineage>
</organism>
<name>A0AAW6TAQ3_9MICO</name>
<feature type="transmembrane region" description="Helical" evidence="1">
    <location>
        <begin position="192"/>
        <end position="210"/>
    </location>
</feature>
<dbReference type="RefSeq" id="WP_281489187.1">
    <property type="nucleotide sequence ID" value="NZ_JASATX010000004.1"/>
</dbReference>
<proteinExistence type="predicted"/>
<feature type="transmembrane region" description="Helical" evidence="1">
    <location>
        <begin position="238"/>
        <end position="254"/>
    </location>
</feature>
<dbReference type="EMBL" id="JASATX010000004">
    <property type="protein sequence ID" value="MDI2099403.1"/>
    <property type="molecule type" value="Genomic_DNA"/>
</dbReference>
<feature type="transmembrane region" description="Helical" evidence="1">
    <location>
        <begin position="342"/>
        <end position="361"/>
    </location>
</feature>
<accession>A0AAW6TAQ3</accession>
<evidence type="ECO:0000313" key="3">
    <source>
        <dbReference type="Proteomes" id="UP001321506"/>
    </source>
</evidence>
<dbReference type="AlphaFoldDB" id="A0AAW6TAQ3"/>
<comment type="caution">
    <text evidence="2">The sequence shown here is derived from an EMBL/GenBank/DDBJ whole genome shotgun (WGS) entry which is preliminary data.</text>
</comment>